<gene>
    <name evidence="2" type="ORF">K7X08_029848</name>
</gene>
<reference evidence="3" key="1">
    <citation type="journal article" date="2023" name="Proc. Natl. Acad. Sci. U.S.A.">
        <title>Genomic and structural basis for evolution of tropane alkaloid biosynthesis.</title>
        <authorList>
            <person name="Wanga Y.-J."/>
            <person name="Taina T."/>
            <person name="Yua J.-Y."/>
            <person name="Lia J."/>
            <person name="Xua B."/>
            <person name="Chenc J."/>
            <person name="D'Auriad J.C."/>
            <person name="Huanga J.-P."/>
            <person name="Huanga S.-X."/>
        </authorList>
    </citation>
    <scope>NUCLEOTIDE SEQUENCE [LARGE SCALE GENOMIC DNA]</scope>
    <source>
        <strain evidence="3">cv. KIB-2019</strain>
    </source>
</reference>
<keyword evidence="3" id="KW-1185">Reference proteome</keyword>
<name>A0A9Q1RCH3_9SOLA</name>
<accession>A0A9Q1RCH3</accession>
<dbReference type="EMBL" id="JAJAGQ010000011">
    <property type="protein sequence ID" value="KAJ8548867.1"/>
    <property type="molecule type" value="Genomic_DNA"/>
</dbReference>
<organism evidence="2 3">
    <name type="scientific">Anisodus acutangulus</name>
    <dbReference type="NCBI Taxonomy" id="402998"/>
    <lineage>
        <taxon>Eukaryota</taxon>
        <taxon>Viridiplantae</taxon>
        <taxon>Streptophyta</taxon>
        <taxon>Embryophyta</taxon>
        <taxon>Tracheophyta</taxon>
        <taxon>Spermatophyta</taxon>
        <taxon>Magnoliopsida</taxon>
        <taxon>eudicotyledons</taxon>
        <taxon>Gunneridae</taxon>
        <taxon>Pentapetalae</taxon>
        <taxon>asterids</taxon>
        <taxon>lamiids</taxon>
        <taxon>Solanales</taxon>
        <taxon>Solanaceae</taxon>
        <taxon>Solanoideae</taxon>
        <taxon>Hyoscyameae</taxon>
        <taxon>Anisodus</taxon>
    </lineage>
</organism>
<sequence length="158" mass="17743">MGKSYFQKKGLEHLTCYDDKSAAIELPRCQTEVPVGSTTTCTSTITNNQNVHPDIAISKKNNHPIYNDANYKENELVEESVSSDETHANNTKVDCTSKQYDDNINEEEPEINIGDDDEETKKVSDKSSKANDYSKKATKEKEEAKQHKQSDKSVPPKT</sequence>
<dbReference type="Proteomes" id="UP001152561">
    <property type="component" value="Unassembled WGS sequence"/>
</dbReference>
<feature type="compositionally biased region" description="Basic and acidic residues" evidence="1">
    <location>
        <begin position="119"/>
        <end position="151"/>
    </location>
</feature>
<evidence type="ECO:0000313" key="2">
    <source>
        <dbReference type="EMBL" id="KAJ8548867.1"/>
    </source>
</evidence>
<feature type="region of interest" description="Disordered" evidence="1">
    <location>
        <begin position="60"/>
        <end position="158"/>
    </location>
</feature>
<evidence type="ECO:0000256" key="1">
    <source>
        <dbReference type="SAM" id="MobiDB-lite"/>
    </source>
</evidence>
<dbReference type="AlphaFoldDB" id="A0A9Q1RCH3"/>
<feature type="compositionally biased region" description="Polar residues" evidence="1">
    <location>
        <begin position="88"/>
        <end position="98"/>
    </location>
</feature>
<protein>
    <submittedName>
        <fullName evidence="2">Uncharacterized protein</fullName>
    </submittedName>
</protein>
<comment type="caution">
    <text evidence="2">The sequence shown here is derived from an EMBL/GenBank/DDBJ whole genome shotgun (WGS) entry which is preliminary data.</text>
</comment>
<proteinExistence type="predicted"/>
<feature type="compositionally biased region" description="Acidic residues" evidence="1">
    <location>
        <begin position="103"/>
        <end position="118"/>
    </location>
</feature>
<evidence type="ECO:0000313" key="3">
    <source>
        <dbReference type="Proteomes" id="UP001152561"/>
    </source>
</evidence>